<dbReference type="GO" id="GO:0010427">
    <property type="term" value="F:abscisic acid binding"/>
    <property type="evidence" value="ECO:0007669"/>
    <property type="project" value="TreeGrafter"/>
</dbReference>
<dbReference type="Gramene" id="OIT28986">
    <property type="protein sequence ID" value="OIT28986"/>
    <property type="gene ID" value="A4A49_16688"/>
</dbReference>
<dbReference type="InterPro" id="IPR000916">
    <property type="entry name" value="Bet_v_I/MLP"/>
</dbReference>
<dbReference type="PANTHER" id="PTHR31213:SF105">
    <property type="entry name" value="S-NORCOCLAURINE SYNTHASE 1-LIKE"/>
    <property type="match status" value="1"/>
</dbReference>
<dbReference type="SUPFAM" id="SSF55961">
    <property type="entry name" value="Bet v1-like"/>
    <property type="match status" value="1"/>
</dbReference>
<dbReference type="PANTHER" id="PTHR31213">
    <property type="entry name" value="OS08G0374000 PROTEIN-RELATED"/>
    <property type="match status" value="1"/>
</dbReference>
<dbReference type="STRING" id="49451.A0A314KI68"/>
<dbReference type="KEGG" id="nau:109211950"/>
<dbReference type="InterPro" id="IPR050279">
    <property type="entry name" value="Plant_def-hormone_signal"/>
</dbReference>
<dbReference type="Gramene" id="OIT28987">
    <property type="protein sequence ID" value="OIT28987"/>
    <property type="gene ID" value="A4A49_61102"/>
</dbReference>
<dbReference type="Pfam" id="PF00407">
    <property type="entry name" value="Bet_v_1"/>
    <property type="match status" value="1"/>
</dbReference>
<comment type="similarity">
    <text evidence="1">Belongs to the BetVI family.</text>
</comment>
<evidence type="ECO:0000313" key="3">
    <source>
        <dbReference type="EMBL" id="OIT28986.1"/>
    </source>
</evidence>
<evidence type="ECO:0000256" key="1">
    <source>
        <dbReference type="ARBA" id="ARBA00009744"/>
    </source>
</evidence>
<dbReference type="OrthoDB" id="1879545at2759"/>
<dbReference type="Proteomes" id="UP000187609">
    <property type="component" value="Unassembled WGS sequence"/>
</dbReference>
<dbReference type="AlphaFoldDB" id="A0A314KI68"/>
<dbReference type="Gene3D" id="3.30.530.20">
    <property type="match status" value="1"/>
</dbReference>
<dbReference type="SMR" id="A0A314KI68"/>
<dbReference type="InterPro" id="IPR023393">
    <property type="entry name" value="START-like_dom_sf"/>
</dbReference>
<dbReference type="GO" id="GO:0005737">
    <property type="term" value="C:cytoplasm"/>
    <property type="evidence" value="ECO:0007669"/>
    <property type="project" value="TreeGrafter"/>
</dbReference>
<organism evidence="4 5">
    <name type="scientific">Nicotiana attenuata</name>
    <name type="common">Coyote tobacco</name>
    <dbReference type="NCBI Taxonomy" id="49451"/>
    <lineage>
        <taxon>Eukaryota</taxon>
        <taxon>Viridiplantae</taxon>
        <taxon>Streptophyta</taxon>
        <taxon>Embryophyta</taxon>
        <taxon>Tracheophyta</taxon>
        <taxon>Spermatophyta</taxon>
        <taxon>Magnoliopsida</taxon>
        <taxon>eudicotyledons</taxon>
        <taxon>Gunneridae</taxon>
        <taxon>Pentapetalae</taxon>
        <taxon>asterids</taxon>
        <taxon>lamiids</taxon>
        <taxon>Solanales</taxon>
        <taxon>Solanaceae</taxon>
        <taxon>Nicotianoideae</taxon>
        <taxon>Nicotianeae</taxon>
        <taxon>Nicotiana</taxon>
    </lineage>
</organism>
<dbReference type="GO" id="GO:0004864">
    <property type="term" value="F:protein phosphatase inhibitor activity"/>
    <property type="evidence" value="ECO:0007669"/>
    <property type="project" value="TreeGrafter"/>
</dbReference>
<dbReference type="GO" id="GO:0038023">
    <property type="term" value="F:signaling receptor activity"/>
    <property type="evidence" value="ECO:0007669"/>
    <property type="project" value="TreeGrafter"/>
</dbReference>
<dbReference type="KEGG" id="nau:109211952"/>
<dbReference type="GO" id="GO:0005634">
    <property type="term" value="C:nucleus"/>
    <property type="evidence" value="ECO:0007669"/>
    <property type="project" value="TreeGrafter"/>
</dbReference>
<sequence>MLGKFSEQAEINASASEVWNLYSTIQFVKFLVEKHIVEKIEFIEGNGGIGSVLQVSFPGNAPYKEKFVSIDDEKRVKVIEMVEGGYLDLGFSFYGFKFEVVNKDENSCIVKITIGFETKDAENIHLTIGNIPAVFAILKATVEYFNEKNKQM</sequence>
<gene>
    <name evidence="3" type="ORF">A4A49_16688</name>
    <name evidence="4" type="ORF">A4A49_61102</name>
</gene>
<dbReference type="EMBL" id="MJEQ01001891">
    <property type="protein sequence ID" value="OIT28987.1"/>
    <property type="molecule type" value="Genomic_DNA"/>
</dbReference>
<dbReference type="GO" id="GO:0009738">
    <property type="term" value="P:abscisic acid-activated signaling pathway"/>
    <property type="evidence" value="ECO:0007669"/>
    <property type="project" value="TreeGrafter"/>
</dbReference>
<dbReference type="GO" id="GO:0006952">
    <property type="term" value="P:defense response"/>
    <property type="evidence" value="ECO:0007669"/>
    <property type="project" value="InterPro"/>
</dbReference>
<dbReference type="EMBL" id="MJEQ01001891">
    <property type="protein sequence ID" value="OIT28986.1"/>
    <property type="molecule type" value="Genomic_DNA"/>
</dbReference>
<keyword evidence="5" id="KW-1185">Reference proteome</keyword>
<accession>A0A314KI68</accession>
<evidence type="ECO:0000313" key="4">
    <source>
        <dbReference type="EMBL" id="OIT28987.1"/>
    </source>
</evidence>
<feature type="domain" description="Bet v I/Major latex protein" evidence="2">
    <location>
        <begin position="3"/>
        <end position="123"/>
    </location>
</feature>
<evidence type="ECO:0000313" key="5">
    <source>
        <dbReference type="Proteomes" id="UP000187609"/>
    </source>
</evidence>
<evidence type="ECO:0000259" key="2">
    <source>
        <dbReference type="Pfam" id="PF00407"/>
    </source>
</evidence>
<name>A0A314KI68_NICAT</name>
<proteinExistence type="inferred from homology"/>
<comment type="caution">
    <text evidence="4">The sequence shown here is derived from an EMBL/GenBank/DDBJ whole genome shotgun (WGS) entry which is preliminary data.</text>
</comment>
<protein>
    <submittedName>
        <fullName evidence="4">Phytohormone-binding protein</fullName>
    </submittedName>
</protein>
<reference evidence="4 5" key="1">
    <citation type="submission" date="2016-11" db="EMBL/GenBank/DDBJ databases">
        <title>The genome of Nicotiana attenuata.</title>
        <authorList>
            <person name="Xu S."/>
            <person name="Brockmoeller T."/>
            <person name="Gaquerel E."/>
            <person name="Navarro A."/>
            <person name="Kuhl H."/>
            <person name="Gase K."/>
            <person name="Ling Z."/>
            <person name="Zhou W."/>
            <person name="Kreitzer C."/>
            <person name="Stanke M."/>
            <person name="Tang H."/>
            <person name="Lyons E."/>
            <person name="Pandey P."/>
            <person name="Pandey S.P."/>
            <person name="Timmermann B."/>
            <person name="Baldwin I.T."/>
        </authorList>
    </citation>
    <scope>NUCLEOTIDE SEQUENCE [LARGE SCALE GENOMIC DNA]</scope>
    <source>
        <strain evidence="5">cv. UT</strain>
        <strain evidence="4">UT</strain>
        <tissue evidence="4">Leaves</tissue>
    </source>
</reference>